<sequence>MGKGCLKLRGSLTAPSSNPSSYLPNTGVSRSGNSATSVTSLYDDRKQADRTALVQAFGDPAVAELMERAARGL</sequence>
<feature type="compositionally biased region" description="Polar residues" evidence="1">
    <location>
        <begin position="13"/>
        <end position="39"/>
    </location>
</feature>
<feature type="region of interest" description="Disordered" evidence="1">
    <location>
        <begin position="1"/>
        <end position="39"/>
    </location>
</feature>
<accession>A0A2V1D3E4</accession>
<proteinExistence type="predicted"/>
<dbReference type="EMBL" id="KZ805671">
    <property type="protein sequence ID" value="PVH92532.1"/>
    <property type="molecule type" value="Genomic_DNA"/>
</dbReference>
<protein>
    <submittedName>
        <fullName evidence="2">Uncharacterized protein</fullName>
    </submittedName>
</protein>
<dbReference type="Proteomes" id="UP000244855">
    <property type="component" value="Unassembled WGS sequence"/>
</dbReference>
<organism evidence="2 3">
    <name type="scientific">Periconia macrospinosa</name>
    <dbReference type="NCBI Taxonomy" id="97972"/>
    <lineage>
        <taxon>Eukaryota</taxon>
        <taxon>Fungi</taxon>
        <taxon>Dikarya</taxon>
        <taxon>Ascomycota</taxon>
        <taxon>Pezizomycotina</taxon>
        <taxon>Dothideomycetes</taxon>
        <taxon>Pleosporomycetidae</taxon>
        <taxon>Pleosporales</taxon>
        <taxon>Massarineae</taxon>
        <taxon>Periconiaceae</taxon>
        <taxon>Periconia</taxon>
    </lineage>
</organism>
<dbReference type="OrthoDB" id="10463923at2759"/>
<evidence type="ECO:0000313" key="2">
    <source>
        <dbReference type="EMBL" id="PVH92532.1"/>
    </source>
</evidence>
<reference evidence="2 3" key="1">
    <citation type="journal article" date="2018" name="Sci. Rep.">
        <title>Comparative genomics provides insights into the lifestyle and reveals functional heterogeneity of dark septate endophytic fungi.</title>
        <authorList>
            <person name="Knapp D.G."/>
            <person name="Nemeth J.B."/>
            <person name="Barry K."/>
            <person name="Hainaut M."/>
            <person name="Henrissat B."/>
            <person name="Johnson J."/>
            <person name="Kuo A."/>
            <person name="Lim J.H.P."/>
            <person name="Lipzen A."/>
            <person name="Nolan M."/>
            <person name="Ohm R.A."/>
            <person name="Tamas L."/>
            <person name="Grigoriev I.V."/>
            <person name="Spatafora J.W."/>
            <person name="Nagy L.G."/>
            <person name="Kovacs G.M."/>
        </authorList>
    </citation>
    <scope>NUCLEOTIDE SEQUENCE [LARGE SCALE GENOMIC DNA]</scope>
    <source>
        <strain evidence="2 3">DSE2036</strain>
    </source>
</reference>
<keyword evidence="3" id="KW-1185">Reference proteome</keyword>
<evidence type="ECO:0000313" key="3">
    <source>
        <dbReference type="Proteomes" id="UP000244855"/>
    </source>
</evidence>
<gene>
    <name evidence="2" type="ORF">DM02DRAFT_619888</name>
</gene>
<name>A0A2V1D3E4_9PLEO</name>
<dbReference type="AlphaFoldDB" id="A0A2V1D3E4"/>
<evidence type="ECO:0000256" key="1">
    <source>
        <dbReference type="SAM" id="MobiDB-lite"/>
    </source>
</evidence>